<dbReference type="GO" id="GO:0045333">
    <property type="term" value="P:cellular respiration"/>
    <property type="evidence" value="ECO:0007669"/>
    <property type="project" value="UniProtKB-ARBA"/>
</dbReference>
<dbReference type="CDD" id="cd03375">
    <property type="entry name" value="TPP_OGFOR"/>
    <property type="match status" value="1"/>
</dbReference>
<dbReference type="InParanoid" id="A0A0D2JUV1"/>
<protein>
    <submittedName>
        <fullName evidence="3">2-oxoglutarate synthase</fullName>
    </submittedName>
</protein>
<keyword evidence="1" id="KW-0560">Oxidoreductase</keyword>
<dbReference type="GO" id="GO:0044281">
    <property type="term" value="P:small molecule metabolic process"/>
    <property type="evidence" value="ECO:0007669"/>
    <property type="project" value="UniProtKB-ARBA"/>
</dbReference>
<feature type="domain" description="Thiamine pyrophosphate enzyme TPP-binding" evidence="2">
    <location>
        <begin position="58"/>
        <end position="197"/>
    </location>
</feature>
<gene>
    <name evidence="3" type="ORF">X474_13930</name>
</gene>
<dbReference type="PATRIC" id="fig|1429043.3.peg.2955"/>
<dbReference type="SUPFAM" id="SSF52518">
    <property type="entry name" value="Thiamin diphosphate-binding fold (THDP-binding)"/>
    <property type="match status" value="1"/>
</dbReference>
<dbReference type="RefSeq" id="WP_044349330.1">
    <property type="nucleotide sequence ID" value="NZ_AZAC01000016.1"/>
</dbReference>
<keyword evidence="4" id="KW-1185">Reference proteome</keyword>
<accession>A0A0D2JUV1</accession>
<dbReference type="PANTHER" id="PTHR48084:SF1">
    <property type="entry name" value="2-OXOGLUTARATE SYNTHASE SUBUNIT KORB"/>
    <property type="match status" value="1"/>
</dbReference>
<dbReference type="GO" id="GO:0030976">
    <property type="term" value="F:thiamine pyrophosphate binding"/>
    <property type="evidence" value="ECO:0007669"/>
    <property type="project" value="InterPro"/>
</dbReference>
<name>A0A0D2JUV1_9BACT</name>
<sequence>MHPLAEKYLRKSALPTIYCPGCGHGTVLNAFVRAIDELAIGDELALVGGIGCSGWTPVFIKSDVLHTLHGRALAMATGLKLARPDRKVVVFTGDGDCLAIGGNHFMHAARRNLDLTVVMMNNNIYGMTGGQTAPSTPYGAITQTSPHGNPEPAFDACELARSFGASFIARWTSAHPLGLKKSLKQAMVHQGFSFVEVMVQCPTQAGRYMHGTSDALELMQMLKKKAIPVKKADQKSPEELKGRFTVGKLLERNGLPEFSRTQYDLMQRASKEPRA</sequence>
<evidence type="ECO:0000313" key="3">
    <source>
        <dbReference type="EMBL" id="KIX13320.1"/>
    </source>
</evidence>
<dbReference type="OrthoDB" id="5502138at2"/>
<dbReference type="Proteomes" id="UP000032233">
    <property type="component" value="Unassembled WGS sequence"/>
</dbReference>
<dbReference type="InterPro" id="IPR011766">
    <property type="entry name" value="TPP_enzyme_TPP-bd"/>
</dbReference>
<reference evidence="3 4" key="1">
    <citation type="submission" date="2013-11" db="EMBL/GenBank/DDBJ databases">
        <title>Metagenomic analysis of a methanogenic consortium involved in long chain n-alkane degradation.</title>
        <authorList>
            <person name="Davidova I.A."/>
            <person name="Callaghan A.V."/>
            <person name="Wawrik B."/>
            <person name="Pruitt S."/>
            <person name="Marks C."/>
            <person name="Duncan K.E."/>
            <person name="Suflita J.M."/>
        </authorList>
    </citation>
    <scope>NUCLEOTIDE SEQUENCE [LARGE SCALE GENOMIC DNA]</scope>
    <source>
        <strain evidence="3 4">SPR</strain>
    </source>
</reference>
<organism evidence="3 4">
    <name type="scientific">Dethiosulfatarculus sandiegensis</name>
    <dbReference type="NCBI Taxonomy" id="1429043"/>
    <lineage>
        <taxon>Bacteria</taxon>
        <taxon>Pseudomonadati</taxon>
        <taxon>Thermodesulfobacteriota</taxon>
        <taxon>Desulfarculia</taxon>
        <taxon>Desulfarculales</taxon>
        <taxon>Desulfarculaceae</taxon>
        <taxon>Dethiosulfatarculus</taxon>
    </lineage>
</organism>
<dbReference type="Pfam" id="PF02775">
    <property type="entry name" value="TPP_enzyme_C"/>
    <property type="match status" value="1"/>
</dbReference>
<dbReference type="PANTHER" id="PTHR48084">
    <property type="entry name" value="2-OXOGLUTARATE OXIDOREDUCTASE SUBUNIT KORB-RELATED"/>
    <property type="match status" value="1"/>
</dbReference>
<dbReference type="InterPro" id="IPR029061">
    <property type="entry name" value="THDP-binding"/>
</dbReference>
<dbReference type="AlphaFoldDB" id="A0A0D2JUV1"/>
<dbReference type="GO" id="GO:0016625">
    <property type="term" value="F:oxidoreductase activity, acting on the aldehyde or oxo group of donors, iron-sulfur protein as acceptor"/>
    <property type="evidence" value="ECO:0007669"/>
    <property type="project" value="UniProtKB-ARBA"/>
</dbReference>
<evidence type="ECO:0000256" key="1">
    <source>
        <dbReference type="ARBA" id="ARBA00023002"/>
    </source>
</evidence>
<evidence type="ECO:0000313" key="4">
    <source>
        <dbReference type="Proteomes" id="UP000032233"/>
    </source>
</evidence>
<dbReference type="InterPro" id="IPR051457">
    <property type="entry name" value="2-oxoacid:Fd_oxidoreductase"/>
</dbReference>
<dbReference type="STRING" id="1429043.X474_13930"/>
<dbReference type="EMBL" id="AZAC01000016">
    <property type="protein sequence ID" value="KIX13320.1"/>
    <property type="molecule type" value="Genomic_DNA"/>
</dbReference>
<evidence type="ECO:0000259" key="2">
    <source>
        <dbReference type="Pfam" id="PF02775"/>
    </source>
</evidence>
<comment type="caution">
    <text evidence="3">The sequence shown here is derived from an EMBL/GenBank/DDBJ whole genome shotgun (WGS) entry which is preliminary data.</text>
</comment>
<proteinExistence type="predicted"/>
<dbReference type="Gene3D" id="3.40.50.970">
    <property type="match status" value="1"/>
</dbReference>